<accession>A0A8K0MSI9</accession>
<dbReference type="AlphaFoldDB" id="A0A8K0MSI9"/>
<reference evidence="2" key="1">
    <citation type="submission" date="2020-03" db="EMBL/GenBank/DDBJ databases">
        <title>A high-quality chromosome-level genome assembly of a woody plant with both climbing and erect habits, Rhamnella rubrinervis.</title>
        <authorList>
            <person name="Lu Z."/>
            <person name="Yang Y."/>
            <person name="Zhu X."/>
            <person name="Sun Y."/>
        </authorList>
    </citation>
    <scope>NUCLEOTIDE SEQUENCE</scope>
    <source>
        <strain evidence="2">BYM</strain>
        <tissue evidence="2">Leaf</tissue>
    </source>
</reference>
<dbReference type="EMBL" id="VOIH02000001">
    <property type="protein sequence ID" value="KAF3455915.1"/>
    <property type="molecule type" value="Genomic_DNA"/>
</dbReference>
<feature type="region of interest" description="Disordered" evidence="1">
    <location>
        <begin position="87"/>
        <end position="116"/>
    </location>
</feature>
<evidence type="ECO:0000256" key="1">
    <source>
        <dbReference type="SAM" id="MobiDB-lite"/>
    </source>
</evidence>
<protein>
    <submittedName>
        <fullName evidence="2">Uncharacterized protein</fullName>
    </submittedName>
</protein>
<organism evidence="2 3">
    <name type="scientific">Rhamnella rubrinervis</name>
    <dbReference type="NCBI Taxonomy" id="2594499"/>
    <lineage>
        <taxon>Eukaryota</taxon>
        <taxon>Viridiplantae</taxon>
        <taxon>Streptophyta</taxon>
        <taxon>Embryophyta</taxon>
        <taxon>Tracheophyta</taxon>
        <taxon>Spermatophyta</taxon>
        <taxon>Magnoliopsida</taxon>
        <taxon>eudicotyledons</taxon>
        <taxon>Gunneridae</taxon>
        <taxon>Pentapetalae</taxon>
        <taxon>rosids</taxon>
        <taxon>fabids</taxon>
        <taxon>Rosales</taxon>
        <taxon>Rhamnaceae</taxon>
        <taxon>rhamnoid group</taxon>
        <taxon>Rhamneae</taxon>
        <taxon>Rhamnella</taxon>
    </lineage>
</organism>
<evidence type="ECO:0000313" key="3">
    <source>
        <dbReference type="Proteomes" id="UP000796880"/>
    </source>
</evidence>
<comment type="caution">
    <text evidence="2">The sequence shown here is derived from an EMBL/GenBank/DDBJ whole genome shotgun (WGS) entry which is preliminary data.</text>
</comment>
<keyword evidence="3" id="KW-1185">Reference proteome</keyword>
<dbReference type="Proteomes" id="UP000796880">
    <property type="component" value="Unassembled WGS sequence"/>
</dbReference>
<gene>
    <name evidence="2" type="ORF">FNV43_RR00558</name>
</gene>
<sequence>MIHGRCDAPMVELVAAPMWRLLGYRDIRLDDDFARREPEGRGQDVTMFLSRQTTMVPLLGAGHYYMPIGRFEQLQLGAQGFRGTPFLAAKPVDDTNEDLEDDSRGLDDNSSKHSSLRGLCSSETILRSSFPGF</sequence>
<proteinExistence type="predicted"/>
<name>A0A8K0MSI9_9ROSA</name>
<evidence type="ECO:0000313" key="2">
    <source>
        <dbReference type="EMBL" id="KAF3455915.1"/>
    </source>
</evidence>
<feature type="compositionally biased region" description="Basic and acidic residues" evidence="1">
    <location>
        <begin position="102"/>
        <end position="111"/>
    </location>
</feature>